<keyword evidence="2" id="KW-1185">Reference proteome</keyword>
<accession>A0A9P8TMN0</accession>
<comment type="caution">
    <text evidence="1">The sequence shown here is derived from an EMBL/GenBank/DDBJ whole genome shotgun (WGS) entry which is preliminary data.</text>
</comment>
<reference evidence="1" key="1">
    <citation type="journal article" date="2021" name="Open Biol.">
        <title>Shared evolutionary footprints suggest mitochondrial oxidative damage underlies multiple complex I losses in fungi.</title>
        <authorList>
            <person name="Schikora-Tamarit M.A."/>
            <person name="Marcet-Houben M."/>
            <person name="Nosek J."/>
            <person name="Gabaldon T."/>
        </authorList>
    </citation>
    <scope>NUCLEOTIDE SEQUENCE</scope>
    <source>
        <strain evidence="1">CBS2887</strain>
    </source>
</reference>
<dbReference type="Proteomes" id="UP000774326">
    <property type="component" value="Unassembled WGS sequence"/>
</dbReference>
<name>A0A9P8TMN0_WICPI</name>
<evidence type="ECO:0000313" key="2">
    <source>
        <dbReference type="Proteomes" id="UP000774326"/>
    </source>
</evidence>
<sequence>MKAESESKSMVINSFNKSLKIGTLLKSTLDVCHQNKICQTDDVSGVKSVDKTRSKNLLMATSLLVHCSSVEYFVDVSKPQITSVEMMAVDLSSLSYKASIK</sequence>
<evidence type="ECO:0000313" key="1">
    <source>
        <dbReference type="EMBL" id="KAH3685188.1"/>
    </source>
</evidence>
<gene>
    <name evidence="1" type="ORF">WICPIJ_003849</name>
</gene>
<dbReference type="AlphaFoldDB" id="A0A9P8TMN0"/>
<organism evidence="1 2">
    <name type="scientific">Wickerhamomyces pijperi</name>
    <name type="common">Yeast</name>
    <name type="synonym">Pichia pijperi</name>
    <dbReference type="NCBI Taxonomy" id="599730"/>
    <lineage>
        <taxon>Eukaryota</taxon>
        <taxon>Fungi</taxon>
        <taxon>Dikarya</taxon>
        <taxon>Ascomycota</taxon>
        <taxon>Saccharomycotina</taxon>
        <taxon>Saccharomycetes</taxon>
        <taxon>Phaffomycetales</taxon>
        <taxon>Wickerhamomycetaceae</taxon>
        <taxon>Wickerhamomyces</taxon>
    </lineage>
</organism>
<protein>
    <submittedName>
        <fullName evidence="1">Uncharacterized protein</fullName>
    </submittedName>
</protein>
<reference evidence="1" key="2">
    <citation type="submission" date="2021-01" db="EMBL/GenBank/DDBJ databases">
        <authorList>
            <person name="Schikora-Tamarit M.A."/>
        </authorList>
    </citation>
    <scope>NUCLEOTIDE SEQUENCE</scope>
    <source>
        <strain evidence="1">CBS2887</strain>
    </source>
</reference>
<dbReference type="EMBL" id="JAEUBG010002103">
    <property type="protein sequence ID" value="KAH3685188.1"/>
    <property type="molecule type" value="Genomic_DNA"/>
</dbReference>
<proteinExistence type="predicted"/>